<proteinExistence type="predicted"/>
<evidence type="ECO:0000259" key="1">
    <source>
        <dbReference type="PROSITE" id="PS51186"/>
    </source>
</evidence>
<dbReference type="PANTHER" id="PTHR43617">
    <property type="entry name" value="L-AMINO ACID N-ACETYLTRANSFERASE"/>
    <property type="match status" value="1"/>
</dbReference>
<dbReference type="CDD" id="cd04301">
    <property type="entry name" value="NAT_SF"/>
    <property type="match status" value="1"/>
</dbReference>
<dbReference type="EMBL" id="AP018042">
    <property type="protein sequence ID" value="BAX80605.1"/>
    <property type="molecule type" value="Genomic_DNA"/>
</dbReference>
<protein>
    <submittedName>
        <fullName evidence="2">N-acetyltransferase</fullName>
    </submittedName>
</protein>
<dbReference type="InterPro" id="IPR000182">
    <property type="entry name" value="GNAT_dom"/>
</dbReference>
<dbReference type="SUPFAM" id="SSF55729">
    <property type="entry name" value="Acyl-CoA N-acyltransferases (Nat)"/>
    <property type="match status" value="1"/>
</dbReference>
<feature type="domain" description="N-acetyltransferase" evidence="1">
    <location>
        <begin position="3"/>
        <end position="152"/>
    </location>
</feature>
<dbReference type="InterPro" id="IPR050276">
    <property type="entry name" value="MshD_Acetyltransferase"/>
</dbReference>
<sequence>MKIKIRPENKNDYKVISMINDMAFGQEAEGILVEKLRRNKKYSKDLSLVACMGNEIVGHILFFPVEIKADDNTFEALALAPMSVIPELQGLGIGSQLLENGLAKAKKLGHKSVIVLGHPEFYSKFGFTPASKFKITCPFEVTDDVFMALELEKDSLKSVSGCVAYPKEYKDL</sequence>
<dbReference type="OrthoDB" id="9797178at2"/>
<dbReference type="Pfam" id="PF13527">
    <property type="entry name" value="Acetyltransf_9"/>
    <property type="match status" value="1"/>
</dbReference>
<dbReference type="Proteomes" id="UP000218267">
    <property type="component" value="Chromosome"/>
</dbReference>
<accession>A0A1Y1CJT9</accession>
<gene>
    <name evidence="2" type="ORF">ALGA_2273</name>
</gene>
<dbReference type="PANTHER" id="PTHR43617:SF2">
    <property type="entry name" value="UPF0039 PROTEIN SLL0451"/>
    <property type="match status" value="1"/>
</dbReference>
<evidence type="ECO:0000313" key="2">
    <source>
        <dbReference type="EMBL" id="BAX80605.1"/>
    </source>
</evidence>
<dbReference type="PROSITE" id="PS51186">
    <property type="entry name" value="GNAT"/>
    <property type="match status" value="1"/>
</dbReference>
<dbReference type="AlphaFoldDB" id="A0A1Y1CJT9"/>
<dbReference type="GO" id="GO:0016747">
    <property type="term" value="F:acyltransferase activity, transferring groups other than amino-acyl groups"/>
    <property type="evidence" value="ECO:0007669"/>
    <property type="project" value="InterPro"/>
</dbReference>
<keyword evidence="3" id="KW-1185">Reference proteome</keyword>
<reference evidence="2 3" key="1">
    <citation type="journal article" date="2018" name="Mar. Genomics">
        <title>Complete genome sequence of Marinifilaceae bacterium strain SPP2, isolated from the Antarctic marine sediment.</title>
        <authorList>
            <person name="Watanabe M."/>
            <person name="Kojima H."/>
            <person name="Fukui M."/>
        </authorList>
    </citation>
    <scope>NUCLEOTIDE SEQUENCE [LARGE SCALE GENOMIC DNA]</scope>
    <source>
        <strain evidence="2 3">SPP2</strain>
    </source>
</reference>
<name>A0A1Y1CJT9_9BACT</name>
<keyword evidence="2" id="KW-0808">Transferase</keyword>
<dbReference type="InterPro" id="IPR016181">
    <property type="entry name" value="Acyl_CoA_acyltransferase"/>
</dbReference>
<organism evidence="2 3">
    <name type="scientific">Labilibaculum antarcticum</name>
    <dbReference type="NCBI Taxonomy" id="1717717"/>
    <lineage>
        <taxon>Bacteria</taxon>
        <taxon>Pseudomonadati</taxon>
        <taxon>Bacteroidota</taxon>
        <taxon>Bacteroidia</taxon>
        <taxon>Marinilabiliales</taxon>
        <taxon>Marinifilaceae</taxon>
        <taxon>Labilibaculum</taxon>
    </lineage>
</organism>
<dbReference type="RefSeq" id="WP_096433602.1">
    <property type="nucleotide sequence ID" value="NZ_AP018042.1"/>
</dbReference>
<reference evidence="3" key="2">
    <citation type="journal article" date="2020" name="Antonie Van Leeuwenhoek">
        <title>Labilibaculum antarcticum sp. nov., a novel facultative anaerobic, psychrotorelant bacterium isolated from marine sediment of Antarctica.</title>
        <authorList>
            <person name="Watanabe M."/>
            <person name="Kojima H."/>
            <person name="Fukui M."/>
        </authorList>
    </citation>
    <scope>NUCLEOTIDE SEQUENCE [LARGE SCALE GENOMIC DNA]</scope>
    <source>
        <strain evidence="3">SPP2</strain>
    </source>
</reference>
<dbReference type="Gene3D" id="3.40.630.30">
    <property type="match status" value="1"/>
</dbReference>
<dbReference type="KEGG" id="mbas:ALGA_2273"/>
<evidence type="ECO:0000313" key="3">
    <source>
        <dbReference type="Proteomes" id="UP000218267"/>
    </source>
</evidence>